<name>A0A268HAS0_9BACI</name>
<evidence type="ECO:0000313" key="3">
    <source>
        <dbReference type="Proteomes" id="UP000216475"/>
    </source>
</evidence>
<dbReference type="EMBL" id="NPBJ01000002">
    <property type="protein sequence ID" value="PAE01729.1"/>
    <property type="molecule type" value="Genomic_DNA"/>
</dbReference>
<dbReference type="AlphaFoldDB" id="A0A268HAS0"/>
<proteinExistence type="predicted"/>
<sequence>MIKADFKRKIQDNDLNLGEYQIELDFITDAPYVMGCCFDGGVWKVYKTRERLGHYIIKEYKNESDAFHCLYELVLEQHRRTISIET</sequence>
<reference evidence="3 4" key="1">
    <citation type="submission" date="2017-07" db="EMBL/GenBank/DDBJ databases">
        <title>Isolation and whole genome analysis of endospore-forming bacteria from heroin.</title>
        <authorList>
            <person name="Kalinowski J."/>
            <person name="Ahrens B."/>
            <person name="Al-Dilaimi A."/>
            <person name="Winkler A."/>
            <person name="Wibberg D."/>
            <person name="Schleenbecker U."/>
            <person name="Ruckert C."/>
            <person name="Wolfel R."/>
            <person name="Grass G."/>
        </authorList>
    </citation>
    <scope>NUCLEOTIDE SEQUENCE [LARGE SCALE GENOMIC DNA]</scope>
    <source>
        <strain evidence="2 3">7509</strain>
        <strain evidence="1 4">7517-1</strain>
    </source>
</reference>
<comment type="caution">
    <text evidence="2">The sequence shown here is derived from an EMBL/GenBank/DDBJ whole genome shotgun (WGS) entry which is preliminary data.</text>
</comment>
<dbReference type="RefSeq" id="WP_095217412.1">
    <property type="nucleotide sequence ID" value="NZ_NPBH01000062.1"/>
</dbReference>
<gene>
    <name evidence="1" type="ORF">CHH48_00495</name>
    <name evidence="2" type="ORF">CHI12_13465</name>
</gene>
<dbReference type="OrthoDB" id="2237387at2"/>
<dbReference type="EMBL" id="NPBH01000062">
    <property type="protein sequence ID" value="PAE06977.1"/>
    <property type="molecule type" value="Genomic_DNA"/>
</dbReference>
<evidence type="ECO:0000313" key="4">
    <source>
        <dbReference type="Proteomes" id="UP000216852"/>
    </source>
</evidence>
<organism evidence="2 3">
    <name type="scientific">Terribacillus saccharophilus</name>
    <dbReference type="NCBI Taxonomy" id="361277"/>
    <lineage>
        <taxon>Bacteria</taxon>
        <taxon>Bacillati</taxon>
        <taxon>Bacillota</taxon>
        <taxon>Bacilli</taxon>
        <taxon>Bacillales</taxon>
        <taxon>Bacillaceae</taxon>
        <taxon>Terribacillus</taxon>
    </lineage>
</organism>
<accession>A0A268HAS0</accession>
<dbReference type="Proteomes" id="UP000216852">
    <property type="component" value="Unassembled WGS sequence"/>
</dbReference>
<keyword evidence="4" id="KW-1185">Reference proteome</keyword>
<evidence type="ECO:0000313" key="2">
    <source>
        <dbReference type="EMBL" id="PAE06977.1"/>
    </source>
</evidence>
<protein>
    <submittedName>
        <fullName evidence="2">Uncharacterized protein</fullName>
    </submittedName>
</protein>
<evidence type="ECO:0000313" key="1">
    <source>
        <dbReference type="EMBL" id="PAE01729.1"/>
    </source>
</evidence>
<dbReference type="Proteomes" id="UP000216475">
    <property type="component" value="Unassembled WGS sequence"/>
</dbReference>